<dbReference type="Gene3D" id="2.120.10.30">
    <property type="entry name" value="TolB, C-terminal domain"/>
    <property type="match status" value="3"/>
</dbReference>
<gene>
    <name evidence="2" type="ORF">ENS29_00590</name>
</gene>
<evidence type="ECO:0000256" key="1">
    <source>
        <dbReference type="ARBA" id="ARBA00009820"/>
    </source>
</evidence>
<comment type="similarity">
    <text evidence="1">Belongs to the TolB family.</text>
</comment>
<organism evidence="2">
    <name type="scientific">Desulfatirhabdium butyrativorans</name>
    <dbReference type="NCBI Taxonomy" id="340467"/>
    <lineage>
        <taxon>Bacteria</taxon>
        <taxon>Pseudomonadati</taxon>
        <taxon>Thermodesulfobacteriota</taxon>
        <taxon>Desulfobacteria</taxon>
        <taxon>Desulfobacterales</taxon>
        <taxon>Desulfatirhabdiaceae</taxon>
        <taxon>Desulfatirhabdium</taxon>
    </lineage>
</organism>
<proteinExistence type="inferred from homology"/>
<dbReference type="PANTHER" id="PTHR36842">
    <property type="entry name" value="PROTEIN TOLB HOMOLOG"/>
    <property type="match status" value="1"/>
</dbReference>
<dbReference type="Pfam" id="PF07676">
    <property type="entry name" value="PD40"/>
    <property type="match status" value="6"/>
</dbReference>
<comment type="caution">
    <text evidence="2">The sequence shown here is derived from an EMBL/GenBank/DDBJ whole genome shotgun (WGS) entry which is preliminary data.</text>
</comment>
<dbReference type="EMBL" id="DSUH01000014">
    <property type="protein sequence ID" value="HGU31334.1"/>
    <property type="molecule type" value="Genomic_DNA"/>
</dbReference>
<dbReference type="PANTHER" id="PTHR36842:SF1">
    <property type="entry name" value="PROTEIN TOLB"/>
    <property type="match status" value="1"/>
</dbReference>
<dbReference type="InterPro" id="IPR011042">
    <property type="entry name" value="6-blade_b-propeller_TolB-like"/>
</dbReference>
<reference evidence="2" key="1">
    <citation type="journal article" date="2020" name="mSystems">
        <title>Genome- and Community-Level Interaction Insights into Carbon Utilization and Element Cycling Functions of Hydrothermarchaeota in Hydrothermal Sediment.</title>
        <authorList>
            <person name="Zhou Z."/>
            <person name="Liu Y."/>
            <person name="Xu W."/>
            <person name="Pan J."/>
            <person name="Luo Z.H."/>
            <person name="Li M."/>
        </authorList>
    </citation>
    <scope>NUCLEOTIDE SEQUENCE [LARGE SCALE GENOMIC DNA]</scope>
    <source>
        <strain evidence="2">SpSt-477</strain>
    </source>
</reference>
<dbReference type="SUPFAM" id="SSF82171">
    <property type="entry name" value="DPP6 N-terminal domain-like"/>
    <property type="match status" value="1"/>
</dbReference>
<name>A0A7C4RQF1_9BACT</name>
<evidence type="ECO:0000313" key="2">
    <source>
        <dbReference type="EMBL" id="HGU31334.1"/>
    </source>
</evidence>
<sequence length="1016" mass="112558">MKVIKHPGLLALLLLLAIGAMVGSSGGTMAPARPTAGATMDLRSKNMVNEAAYIPSMCWTKTEDSRGVIHNPCFTCHTKSTEPNYTNDDHLQLHYDFPEYARTNRWTNLFKSRTAQVAAIRDRDIIRYVRQNNYLDSKKGIIPASLLKNVPKGWDFNGNGVWDGYTPDAYFNFDSEGFDKDPNGAFTGWRAFAYYPFPATFWPTNGSTSDVLIRLNTPFRNNSSGEFDLTIYKVNLAIVEALMKRRDVPIAAVDEIGLGVDLDKNGVLGTATMIRYDWAPLEGRNMSFVGQAGQLQAAGIIHLAAGLFPEGTEFLSSLRYIDVSNTGTIAPSPRMKELRYAKKRSWLSYIDLQMAAGAVRKDKFDYPDRLEIFLGDVEQGLSNGQGWVYQGFIEDSGGDLRPQTYEETVYCMGCHSALGITTDGNFSFSRKFDAGTYRDGWYHWTQKGLKGTIEPKIEIEGAGVYPEYSFYLMYNRAGDELHENTEAYQKFFTPDGKIKADILKLLNDDVTVLLHPSPKRALMLNKAYRTIVAEQSFIYGRDATIAPTTNVHRQVEFGQSTKIAKAVNTMSTAGRFNASKIAANPVSTLSSTSLENAAAVIGSGMSGPDGTLYSVAKDGLIYKSSYSMKDVFFPFPDRLTLPARTIVPLADIAPCYSCHRISYSVPAENLSGRDMYSAPTLGGTENGALKQLTDSADTDIYPQWSPDGTKIAWVSGAPGRSHIWIMNRDGSGKRQLTSATGMQGWPEWSSDGARILYWEYNETSKLYAIRTIRIDGTSIITIAETTDILDRPVWRPDGQYVAYAKESNANWDIWVAKSDGSKSWRMTTSPAMESNPLWNPDGTKIAYKVAASGAYNLTEEYFLDVENGFDSPKVFAWQGPQSIQMSGWSPDGKMIAYTAETVSGTSGKDRVSYLVAVSDVSLSGSTAFATSSTVISATTLGDRGALFSPDGKQVVFWGWDQSYRALLWIYDLSSKSVRRLTSEGFDYNPRWSPDGKQIVFESNRNGNLDIWVIPVE</sequence>
<dbReference type="AlphaFoldDB" id="A0A7C4RQF1"/>
<dbReference type="InterPro" id="IPR011659">
    <property type="entry name" value="WD40"/>
</dbReference>
<protein>
    <submittedName>
        <fullName evidence="2">Uncharacterized protein</fullName>
    </submittedName>
</protein>
<accession>A0A7C4RQF1</accession>